<dbReference type="AlphaFoldDB" id="A0A132PF57"/>
<dbReference type="Proteomes" id="UP000070612">
    <property type="component" value="Unassembled WGS sequence"/>
</dbReference>
<organism evidence="2 3">
    <name type="scientific">Mycolicibacterium wolinskyi</name>
    <dbReference type="NCBI Taxonomy" id="59750"/>
    <lineage>
        <taxon>Bacteria</taxon>
        <taxon>Bacillati</taxon>
        <taxon>Actinomycetota</taxon>
        <taxon>Actinomycetes</taxon>
        <taxon>Mycobacteriales</taxon>
        <taxon>Mycobacteriaceae</taxon>
        <taxon>Mycolicibacterium</taxon>
    </lineage>
</organism>
<protein>
    <recommendedName>
        <fullName evidence="1">VOC domain-containing protein</fullName>
    </recommendedName>
</protein>
<keyword evidence="3" id="KW-1185">Reference proteome</keyword>
<dbReference type="EMBL" id="LGTW01000023">
    <property type="protein sequence ID" value="KWX20979.1"/>
    <property type="molecule type" value="Genomic_DNA"/>
</dbReference>
<evidence type="ECO:0000313" key="2">
    <source>
        <dbReference type="EMBL" id="KWX20979.1"/>
    </source>
</evidence>
<dbReference type="Gene3D" id="3.10.180.10">
    <property type="entry name" value="2,3-Dihydroxybiphenyl 1,2-Dioxygenase, domain 1"/>
    <property type="match status" value="1"/>
</dbReference>
<sequence length="129" mass="14481">MPDLMGISHIDLTVSDCDRSADWWQDVFGFVLVNRTKADSFETRSLVHRSGVALTVVTHDGTGAVGAFNERRTGLDHLAFRVVDIDELRRWVAHLENKNVVHTGIIDVGYGPAIVIRDPDNMQLELYVH</sequence>
<dbReference type="PROSITE" id="PS51819">
    <property type="entry name" value="VOC"/>
    <property type="match status" value="1"/>
</dbReference>
<feature type="domain" description="VOC" evidence="1">
    <location>
        <begin position="6"/>
        <end position="129"/>
    </location>
</feature>
<reference evidence="2 3" key="1">
    <citation type="submission" date="2015-07" db="EMBL/GenBank/DDBJ databases">
        <title>A draft genome sequence of Mycobacterium wolinskyi.</title>
        <authorList>
            <person name="de Man T.J."/>
            <person name="Perry K.A."/>
            <person name="Coulliette A.D."/>
            <person name="Jensen B."/>
            <person name="Toney N.C."/>
            <person name="Limbago B.M."/>
            <person name="Noble-Wang J."/>
        </authorList>
    </citation>
    <scope>NUCLEOTIDE SEQUENCE [LARGE SCALE GENOMIC DNA]</scope>
    <source>
        <strain evidence="2 3">CDC_01</strain>
    </source>
</reference>
<dbReference type="InterPro" id="IPR029068">
    <property type="entry name" value="Glyas_Bleomycin-R_OHBP_Dase"/>
</dbReference>
<proteinExistence type="predicted"/>
<dbReference type="Pfam" id="PF00903">
    <property type="entry name" value="Glyoxalase"/>
    <property type="match status" value="1"/>
</dbReference>
<name>A0A132PF57_9MYCO</name>
<dbReference type="STRING" id="59750.AWC31_10290"/>
<gene>
    <name evidence="2" type="ORF">AFM11_27760</name>
</gene>
<dbReference type="PANTHER" id="PTHR21366">
    <property type="entry name" value="GLYOXALASE FAMILY PROTEIN"/>
    <property type="match status" value="1"/>
</dbReference>
<dbReference type="SUPFAM" id="SSF54593">
    <property type="entry name" value="Glyoxalase/Bleomycin resistance protein/Dihydroxybiphenyl dioxygenase"/>
    <property type="match status" value="1"/>
</dbReference>
<dbReference type="InterPro" id="IPR004360">
    <property type="entry name" value="Glyas_Fos-R_dOase_dom"/>
</dbReference>
<evidence type="ECO:0000313" key="3">
    <source>
        <dbReference type="Proteomes" id="UP000070612"/>
    </source>
</evidence>
<dbReference type="InterPro" id="IPR037523">
    <property type="entry name" value="VOC_core"/>
</dbReference>
<dbReference type="PATRIC" id="fig|59750.3.peg.3425"/>
<dbReference type="InterPro" id="IPR050383">
    <property type="entry name" value="GlyoxalaseI/FosfomycinResist"/>
</dbReference>
<evidence type="ECO:0000259" key="1">
    <source>
        <dbReference type="PROSITE" id="PS51819"/>
    </source>
</evidence>
<comment type="caution">
    <text evidence="2">The sequence shown here is derived from an EMBL/GenBank/DDBJ whole genome shotgun (WGS) entry which is preliminary data.</text>
</comment>
<accession>A0A132PF57</accession>